<gene>
    <name evidence="1" type="ORF">F5144DRAFT_565520</name>
</gene>
<name>A0ACB7PA80_9PEZI</name>
<protein>
    <submittedName>
        <fullName evidence="1">Uncharacterized protein</fullName>
    </submittedName>
</protein>
<sequence length="61" mass="7325">MQPAGGVRWQYPEPIIKRKHVTNERARTAVLRVLRAKTREHHEHPLLRVLRAKTREHSEQR</sequence>
<evidence type="ECO:0000313" key="1">
    <source>
        <dbReference type="EMBL" id="KAH6635817.1"/>
    </source>
</evidence>
<reference evidence="1 2" key="1">
    <citation type="journal article" date="2021" name="Nat. Commun.">
        <title>Genetic determinants of endophytism in the Arabidopsis root mycobiome.</title>
        <authorList>
            <person name="Mesny F."/>
            <person name="Miyauchi S."/>
            <person name="Thiergart T."/>
            <person name="Pickel B."/>
            <person name="Atanasova L."/>
            <person name="Karlsson M."/>
            <person name="Huettel B."/>
            <person name="Barry K.W."/>
            <person name="Haridas S."/>
            <person name="Chen C."/>
            <person name="Bauer D."/>
            <person name="Andreopoulos W."/>
            <person name="Pangilinan J."/>
            <person name="LaButti K."/>
            <person name="Riley R."/>
            <person name="Lipzen A."/>
            <person name="Clum A."/>
            <person name="Drula E."/>
            <person name="Henrissat B."/>
            <person name="Kohler A."/>
            <person name="Grigoriev I.V."/>
            <person name="Martin F.M."/>
            <person name="Hacquard S."/>
        </authorList>
    </citation>
    <scope>NUCLEOTIDE SEQUENCE [LARGE SCALE GENOMIC DNA]</scope>
    <source>
        <strain evidence="1 2">MPI-SDFR-AT-0079</strain>
    </source>
</reference>
<comment type="caution">
    <text evidence="1">The sequence shown here is derived from an EMBL/GenBank/DDBJ whole genome shotgun (WGS) entry which is preliminary data.</text>
</comment>
<dbReference type="EMBL" id="JAGIZQ010000003">
    <property type="protein sequence ID" value="KAH6635817.1"/>
    <property type="molecule type" value="Genomic_DNA"/>
</dbReference>
<dbReference type="Proteomes" id="UP000724584">
    <property type="component" value="Unassembled WGS sequence"/>
</dbReference>
<evidence type="ECO:0000313" key="2">
    <source>
        <dbReference type="Proteomes" id="UP000724584"/>
    </source>
</evidence>
<keyword evidence="2" id="KW-1185">Reference proteome</keyword>
<organism evidence="1 2">
    <name type="scientific">Chaetomium tenue</name>
    <dbReference type="NCBI Taxonomy" id="1854479"/>
    <lineage>
        <taxon>Eukaryota</taxon>
        <taxon>Fungi</taxon>
        <taxon>Dikarya</taxon>
        <taxon>Ascomycota</taxon>
        <taxon>Pezizomycotina</taxon>
        <taxon>Sordariomycetes</taxon>
        <taxon>Sordariomycetidae</taxon>
        <taxon>Sordariales</taxon>
        <taxon>Chaetomiaceae</taxon>
        <taxon>Chaetomium</taxon>
    </lineage>
</organism>
<proteinExistence type="predicted"/>
<accession>A0ACB7PA80</accession>